<dbReference type="InterPro" id="IPR023099">
    <property type="entry name" value="Glyco_hydro_46_N"/>
</dbReference>
<keyword evidence="2" id="KW-1185">Reference proteome</keyword>
<dbReference type="Proteomes" id="UP001143981">
    <property type="component" value="Unassembled WGS sequence"/>
</dbReference>
<evidence type="ECO:0000313" key="1">
    <source>
        <dbReference type="EMBL" id="KAJ1726235.1"/>
    </source>
</evidence>
<dbReference type="Gene3D" id="1.20.141.10">
    <property type="entry name" value="Chitosanase, subunit A, domain 1"/>
    <property type="match status" value="2"/>
</dbReference>
<protein>
    <submittedName>
        <fullName evidence="1">Uncharacterized protein</fullName>
    </submittedName>
</protein>
<dbReference type="GO" id="GO:0005576">
    <property type="term" value="C:extracellular region"/>
    <property type="evidence" value="ECO:0007669"/>
    <property type="project" value="InterPro"/>
</dbReference>
<organism evidence="1 2">
    <name type="scientific">Coemansia biformis</name>
    <dbReference type="NCBI Taxonomy" id="1286918"/>
    <lineage>
        <taxon>Eukaryota</taxon>
        <taxon>Fungi</taxon>
        <taxon>Fungi incertae sedis</taxon>
        <taxon>Zoopagomycota</taxon>
        <taxon>Kickxellomycotina</taxon>
        <taxon>Kickxellomycetes</taxon>
        <taxon>Kickxellales</taxon>
        <taxon>Kickxellaceae</taxon>
        <taxon>Coemansia</taxon>
    </lineage>
</organism>
<dbReference type="GO" id="GO:0005975">
    <property type="term" value="P:carbohydrate metabolic process"/>
    <property type="evidence" value="ECO:0007669"/>
    <property type="project" value="InterPro"/>
</dbReference>
<dbReference type="OrthoDB" id="76114at2759"/>
<evidence type="ECO:0000313" key="2">
    <source>
        <dbReference type="Proteomes" id="UP001143981"/>
    </source>
</evidence>
<dbReference type="InterPro" id="IPR000400">
    <property type="entry name" value="Glyco_hydro_46"/>
</dbReference>
<proteinExistence type="predicted"/>
<name>A0A9W7Y398_9FUNG</name>
<dbReference type="GO" id="GO:0016977">
    <property type="term" value="F:chitosanase activity"/>
    <property type="evidence" value="ECO:0007669"/>
    <property type="project" value="InterPro"/>
</dbReference>
<dbReference type="Gene3D" id="3.30.386.10">
    <property type="entry name" value="Chitosanase, subunit A, domain 2"/>
    <property type="match status" value="1"/>
</dbReference>
<dbReference type="InterPro" id="IPR023346">
    <property type="entry name" value="Lysozyme-like_dom_sf"/>
</dbReference>
<dbReference type="Pfam" id="PF01374">
    <property type="entry name" value="Glyco_hydro_46"/>
    <property type="match status" value="2"/>
</dbReference>
<reference evidence="1" key="1">
    <citation type="submission" date="2022-07" db="EMBL/GenBank/DDBJ databases">
        <title>Phylogenomic reconstructions and comparative analyses of Kickxellomycotina fungi.</title>
        <authorList>
            <person name="Reynolds N.K."/>
            <person name="Stajich J.E."/>
            <person name="Barry K."/>
            <person name="Grigoriev I.V."/>
            <person name="Crous P."/>
            <person name="Smith M.E."/>
        </authorList>
    </citation>
    <scope>NUCLEOTIDE SEQUENCE</scope>
    <source>
        <strain evidence="1">BCRC 34381</strain>
    </source>
</reference>
<gene>
    <name evidence="1" type="ORF">LPJ61_005329</name>
</gene>
<feature type="non-terminal residue" evidence="1">
    <location>
        <position position="502"/>
    </location>
</feature>
<dbReference type="SUPFAM" id="SSF53955">
    <property type="entry name" value="Lysozyme-like"/>
    <property type="match status" value="2"/>
</dbReference>
<accession>A0A9W7Y398</accession>
<sequence>PATTVIEPANAINYTCAFRITYRLISYVNTNQVSGGESGCGQSNSGSGYISGIGMFTTRYGSALAEIKNYANTTHYKGEFDNILPALTKVVADVSGSVDGLDGYCDAWKKAAENGKSFYNAQVKVVRDMYETPAIAAAKQLKIKLPLTRATMVMVAMSNGVGEDGSTIGAIIKNTNAKFTGDVKGSSGYTLKVGSHRVDEIEWLKTFLSTRDEMSPGWVGGYEEVIRNIIEAGSYTFGDKLTFKGYNGQQPANAINYTCAFRITYQLISYFNTKELRGAAPCGLTNSGAGYAAGIAKFTTRYGSALAVINEYANSTHYKGEFEAVLPALKKVVAGDSDSVDGLDGFCDAWKKAAETSNSFYLTQVNVVRNMYEKPALAAAKQLKIKFPLTRAALTMTAVTNGLGDDGNTLGVVIKATNKSIKGDAKGTSGNSLKIGLYTVDEIEWLKVFLATKDKMSNYATSGNTSAFRNIAENGDLTLSKDITFKGYNDRSVTIRCNKLTA</sequence>
<comment type="caution">
    <text evidence="1">The sequence shown here is derived from an EMBL/GenBank/DDBJ whole genome shotgun (WGS) entry which is preliminary data.</text>
</comment>
<dbReference type="AlphaFoldDB" id="A0A9W7Y398"/>
<dbReference type="EMBL" id="JANBOI010001688">
    <property type="protein sequence ID" value="KAJ1726235.1"/>
    <property type="molecule type" value="Genomic_DNA"/>
</dbReference>